<proteinExistence type="predicted"/>
<name>A0A1B6K4L6_9HEMI</name>
<evidence type="ECO:0000313" key="6">
    <source>
        <dbReference type="EMBL" id="JAT06391.1"/>
    </source>
</evidence>
<keyword evidence="2" id="KW-0863">Zinc-finger</keyword>
<dbReference type="GO" id="GO:0008270">
    <property type="term" value="F:zinc ion binding"/>
    <property type="evidence" value="ECO:0007669"/>
    <property type="project" value="UniProtKB-KW"/>
</dbReference>
<evidence type="ECO:0000259" key="5">
    <source>
        <dbReference type="Pfam" id="PF04500"/>
    </source>
</evidence>
<sequence>MSTTAVPPVPTLPKLEPIDFVESECSESSQVNDALASFFEAESSRPVTNKPGQRLVANFSQDPLDAAQATFRVTSRGRLQLVQNNYVYHCNRQKDNKIFWKCAEYNRTGCRGRCISIGWAVTVTHALHNHHPSWSESTDESKVISDLSEMRHMFASPRPVTDKNFPRNLPKQLNDTSPINIEGF</sequence>
<keyword evidence="3" id="KW-0862">Zinc</keyword>
<feature type="compositionally biased region" description="Polar residues" evidence="4">
    <location>
        <begin position="171"/>
        <end position="184"/>
    </location>
</feature>
<feature type="domain" description="FLYWCH-type" evidence="5">
    <location>
        <begin position="74"/>
        <end position="130"/>
    </location>
</feature>
<evidence type="ECO:0000256" key="2">
    <source>
        <dbReference type="ARBA" id="ARBA00022771"/>
    </source>
</evidence>
<evidence type="ECO:0000256" key="3">
    <source>
        <dbReference type="ARBA" id="ARBA00022833"/>
    </source>
</evidence>
<evidence type="ECO:0000256" key="4">
    <source>
        <dbReference type="SAM" id="MobiDB-lite"/>
    </source>
</evidence>
<dbReference type="Gene3D" id="2.20.25.240">
    <property type="match status" value="1"/>
</dbReference>
<accession>A0A1B6K4L6</accession>
<protein>
    <recommendedName>
        <fullName evidence="5">FLYWCH-type domain-containing protein</fullName>
    </recommendedName>
</protein>
<reference evidence="6" key="1">
    <citation type="submission" date="2015-11" db="EMBL/GenBank/DDBJ databases">
        <title>De novo transcriptome assembly of four potential Pierce s Disease insect vectors from Arizona vineyards.</title>
        <authorList>
            <person name="Tassone E.E."/>
        </authorList>
    </citation>
    <scope>NUCLEOTIDE SEQUENCE</scope>
</reference>
<gene>
    <name evidence="6" type="ORF">g.14762</name>
</gene>
<dbReference type="Pfam" id="PF04500">
    <property type="entry name" value="FLYWCH"/>
    <property type="match status" value="1"/>
</dbReference>
<dbReference type="AlphaFoldDB" id="A0A1B6K4L6"/>
<dbReference type="InterPro" id="IPR007588">
    <property type="entry name" value="Znf_FLYWCH"/>
</dbReference>
<feature type="region of interest" description="Disordered" evidence="4">
    <location>
        <begin position="157"/>
        <end position="184"/>
    </location>
</feature>
<keyword evidence="1" id="KW-0479">Metal-binding</keyword>
<organism evidence="6">
    <name type="scientific">Homalodisca liturata</name>
    <dbReference type="NCBI Taxonomy" id="320908"/>
    <lineage>
        <taxon>Eukaryota</taxon>
        <taxon>Metazoa</taxon>
        <taxon>Ecdysozoa</taxon>
        <taxon>Arthropoda</taxon>
        <taxon>Hexapoda</taxon>
        <taxon>Insecta</taxon>
        <taxon>Pterygota</taxon>
        <taxon>Neoptera</taxon>
        <taxon>Paraneoptera</taxon>
        <taxon>Hemiptera</taxon>
        <taxon>Auchenorrhyncha</taxon>
        <taxon>Membracoidea</taxon>
        <taxon>Cicadellidae</taxon>
        <taxon>Cicadellinae</taxon>
        <taxon>Proconiini</taxon>
        <taxon>Homalodisca</taxon>
    </lineage>
</organism>
<dbReference type="EMBL" id="GECU01001316">
    <property type="protein sequence ID" value="JAT06391.1"/>
    <property type="molecule type" value="Transcribed_RNA"/>
</dbReference>
<evidence type="ECO:0000256" key="1">
    <source>
        <dbReference type="ARBA" id="ARBA00022723"/>
    </source>
</evidence>